<dbReference type="GO" id="GO:0008198">
    <property type="term" value="F:ferrous iron binding"/>
    <property type="evidence" value="ECO:0007669"/>
    <property type="project" value="InterPro"/>
</dbReference>
<dbReference type="Gene3D" id="3.40.830.10">
    <property type="entry name" value="LigB-like"/>
    <property type="match status" value="1"/>
</dbReference>
<dbReference type="InParanoid" id="A0A1Y5U0U5"/>
<dbReference type="PANTHER" id="PTHR30096">
    <property type="entry name" value="4,5-DOPA DIOXYGENASE EXTRADIOL-LIKE PROTEIN"/>
    <property type="match status" value="1"/>
</dbReference>
<dbReference type="GO" id="GO:0016702">
    <property type="term" value="F:oxidoreductase activity, acting on single donors with incorporation of molecular oxygen, incorporation of two atoms of oxygen"/>
    <property type="evidence" value="ECO:0007669"/>
    <property type="project" value="UniProtKB-ARBA"/>
</dbReference>
<gene>
    <name evidence="7" type="ORF">OCH7691_03954</name>
</gene>
<evidence type="ECO:0000256" key="4">
    <source>
        <dbReference type="ARBA" id="ARBA00022833"/>
    </source>
</evidence>
<feature type="domain" description="Extradiol ring-cleavage dioxygenase class III enzyme subunit B" evidence="6">
    <location>
        <begin position="29"/>
        <end position="247"/>
    </location>
</feature>
<dbReference type="EMBL" id="FWFR01000004">
    <property type="protein sequence ID" value="SLN75769.1"/>
    <property type="molecule type" value="Genomic_DNA"/>
</dbReference>
<evidence type="ECO:0000313" key="7">
    <source>
        <dbReference type="EMBL" id="SLN75769.1"/>
    </source>
</evidence>
<keyword evidence="8" id="KW-1185">Reference proteome</keyword>
<dbReference type="Pfam" id="PF02900">
    <property type="entry name" value="LigB"/>
    <property type="match status" value="1"/>
</dbReference>
<evidence type="ECO:0000256" key="2">
    <source>
        <dbReference type="ARBA" id="ARBA00007581"/>
    </source>
</evidence>
<keyword evidence="7" id="KW-0223">Dioxygenase</keyword>
<evidence type="ECO:0000256" key="3">
    <source>
        <dbReference type="ARBA" id="ARBA00022723"/>
    </source>
</evidence>
<dbReference type="InterPro" id="IPR004183">
    <property type="entry name" value="Xdiol_dOase_suB"/>
</dbReference>
<dbReference type="GO" id="GO:0008270">
    <property type="term" value="F:zinc ion binding"/>
    <property type="evidence" value="ECO:0007669"/>
    <property type="project" value="InterPro"/>
</dbReference>
<reference evidence="7 8" key="1">
    <citation type="submission" date="2017-03" db="EMBL/GenBank/DDBJ databases">
        <authorList>
            <person name="Afonso C.L."/>
            <person name="Miller P.J."/>
            <person name="Scott M.A."/>
            <person name="Spackman E."/>
            <person name="Goraichik I."/>
            <person name="Dimitrov K.M."/>
            <person name="Suarez D.L."/>
            <person name="Swayne D.E."/>
        </authorList>
    </citation>
    <scope>NUCLEOTIDE SEQUENCE [LARGE SCALE GENOMIC DNA]</scope>
    <source>
        <strain evidence="7 8">CECT 7691</strain>
    </source>
</reference>
<protein>
    <submittedName>
        <fullName evidence="7">LigB family dioxygenase</fullName>
    </submittedName>
</protein>
<proteinExistence type="inferred from homology"/>
<dbReference type="PIRSF" id="PIRSF006157">
    <property type="entry name" value="Doxgns_DODA"/>
    <property type="match status" value="1"/>
</dbReference>
<organism evidence="7 8">
    <name type="scientific">Oceanibacterium hippocampi</name>
    <dbReference type="NCBI Taxonomy" id="745714"/>
    <lineage>
        <taxon>Bacteria</taxon>
        <taxon>Pseudomonadati</taxon>
        <taxon>Pseudomonadota</taxon>
        <taxon>Alphaproteobacteria</taxon>
        <taxon>Sneathiellales</taxon>
        <taxon>Sneathiellaceae</taxon>
        <taxon>Oceanibacterium</taxon>
    </lineage>
</organism>
<keyword evidence="3" id="KW-0479">Metal-binding</keyword>
<sequence length="269" mass="28813">MTVTRQPALYISHGGGPCFWIDFPPPFGPGAFDGLEAYLAGIVERLPARPEAFLVISAHWEGAMPTVGTAPAPGMLFDYYGFPKITYELDYPAPGAPAIAAEARRLLDEAGIRSAADGERGFDHGVFVPFLIIDPDAAIPVVTLSLRQDLDPAAHIAIGRALAPLRDQGVAIVGSGNSYHNLRLFHDGDGRQSRAFDDWLTATATAAPQARNAGLTEWERAPSARVCHPREEHLLPLMVVAGAAGDDIGRRSYGEPIGGKHISCFEFGF</sequence>
<dbReference type="InterPro" id="IPR014436">
    <property type="entry name" value="Extradiol_dOase_DODA"/>
</dbReference>
<keyword evidence="5" id="KW-0560">Oxidoreductase</keyword>
<dbReference type="SUPFAM" id="SSF53213">
    <property type="entry name" value="LigB-like"/>
    <property type="match status" value="1"/>
</dbReference>
<dbReference type="RefSeq" id="WP_085885447.1">
    <property type="nucleotide sequence ID" value="NZ_FWFR01000004.1"/>
</dbReference>
<evidence type="ECO:0000256" key="5">
    <source>
        <dbReference type="ARBA" id="ARBA00023002"/>
    </source>
</evidence>
<comment type="cofactor">
    <cofactor evidence="1">
        <name>Zn(2+)</name>
        <dbReference type="ChEBI" id="CHEBI:29105"/>
    </cofactor>
</comment>
<comment type="similarity">
    <text evidence="2">Belongs to the DODA-type extradiol aromatic ring-opening dioxygenase family.</text>
</comment>
<dbReference type="Proteomes" id="UP000193200">
    <property type="component" value="Unassembled WGS sequence"/>
</dbReference>
<dbReference type="OrthoDB" id="9790889at2"/>
<evidence type="ECO:0000313" key="8">
    <source>
        <dbReference type="Proteomes" id="UP000193200"/>
    </source>
</evidence>
<dbReference type="AlphaFoldDB" id="A0A1Y5U0U5"/>
<name>A0A1Y5U0U5_9PROT</name>
<keyword evidence="4" id="KW-0862">Zinc</keyword>
<dbReference type="CDD" id="cd07363">
    <property type="entry name" value="45_DOPA_Dioxygenase"/>
    <property type="match status" value="1"/>
</dbReference>
<dbReference type="PANTHER" id="PTHR30096:SF0">
    <property type="entry name" value="4,5-DOPA DIOXYGENASE EXTRADIOL-LIKE PROTEIN"/>
    <property type="match status" value="1"/>
</dbReference>
<evidence type="ECO:0000259" key="6">
    <source>
        <dbReference type="Pfam" id="PF02900"/>
    </source>
</evidence>
<accession>A0A1Y5U0U5</accession>
<dbReference type="FunCoup" id="A0A1Y5U0U5">
    <property type="interactions" value="222"/>
</dbReference>
<evidence type="ECO:0000256" key="1">
    <source>
        <dbReference type="ARBA" id="ARBA00001947"/>
    </source>
</evidence>